<organism evidence="1">
    <name type="scientific">marine sediment metagenome</name>
    <dbReference type="NCBI Taxonomy" id="412755"/>
    <lineage>
        <taxon>unclassified sequences</taxon>
        <taxon>metagenomes</taxon>
        <taxon>ecological metagenomes</taxon>
    </lineage>
</organism>
<accession>A0A0F9IEK2</accession>
<comment type="caution">
    <text evidence="1">The sequence shown here is derived from an EMBL/GenBank/DDBJ whole genome shotgun (WGS) entry which is preliminary data.</text>
</comment>
<sequence>MAWNLTILKISQTSSQVGARPATGFMGLTTRHNQTNSLPGDIPRSRVLALGRLFYERNSKMEHTKGKLQAIGSTKAKFKDAYFIRLEDTENSFIAKTYGHTGFPAEANAKELVRRWNAFEKDGLVDELRKTLTSTLCGEFPLLLGLARIEDAATGSSINTINVEGRIQEVEAAIAKVS</sequence>
<dbReference type="AlphaFoldDB" id="A0A0F9IEK2"/>
<reference evidence="1" key="1">
    <citation type="journal article" date="2015" name="Nature">
        <title>Complex archaea that bridge the gap between prokaryotes and eukaryotes.</title>
        <authorList>
            <person name="Spang A."/>
            <person name="Saw J.H."/>
            <person name="Jorgensen S.L."/>
            <person name="Zaremba-Niedzwiedzka K."/>
            <person name="Martijn J."/>
            <person name="Lind A.E."/>
            <person name="van Eijk R."/>
            <person name="Schleper C."/>
            <person name="Guy L."/>
            <person name="Ettema T.J."/>
        </authorList>
    </citation>
    <scope>NUCLEOTIDE SEQUENCE</scope>
</reference>
<dbReference type="EMBL" id="LAZR01012609">
    <property type="protein sequence ID" value="KKM25932.1"/>
    <property type="molecule type" value="Genomic_DNA"/>
</dbReference>
<protein>
    <submittedName>
        <fullName evidence="1">Uncharacterized protein</fullName>
    </submittedName>
</protein>
<name>A0A0F9IEK2_9ZZZZ</name>
<proteinExistence type="predicted"/>
<evidence type="ECO:0000313" key="1">
    <source>
        <dbReference type="EMBL" id="KKM25932.1"/>
    </source>
</evidence>
<gene>
    <name evidence="1" type="ORF">LCGC14_1589950</name>
</gene>